<protein>
    <recommendedName>
        <fullName evidence="1">DUF4325 domain-containing protein</fullName>
    </recommendedName>
</protein>
<evidence type="ECO:0000313" key="2">
    <source>
        <dbReference type="EMBL" id="MQM31487.1"/>
    </source>
</evidence>
<dbReference type="Proteomes" id="UP000342300">
    <property type="component" value="Unassembled WGS sequence"/>
</dbReference>
<feature type="domain" description="DUF4325" evidence="1">
    <location>
        <begin position="18"/>
        <end position="77"/>
    </location>
</feature>
<dbReference type="InterPro" id="IPR025474">
    <property type="entry name" value="DUF4325"/>
</dbReference>
<name>A0A6A7RV94_9PROT</name>
<gene>
    <name evidence="2" type="ORF">CRU78_13575</name>
</gene>
<sequence>MNRIRLLDHVARCSTYEDGAIIYRLIKTSLEKGERVNVSFDGVFSAPSAFINGALIELLNDYTFSYIRENVIISNSTRYLNELIKQRFDFASKSGN</sequence>
<dbReference type="Pfam" id="PF14213">
    <property type="entry name" value="DUF4325"/>
    <property type="match status" value="1"/>
</dbReference>
<evidence type="ECO:0000313" key="3">
    <source>
        <dbReference type="Proteomes" id="UP000342300"/>
    </source>
</evidence>
<reference evidence="2 3" key="1">
    <citation type="submission" date="2017-09" db="EMBL/GenBank/DDBJ databases">
        <title>Metagenomic Analysis Reveals Denitrifying Candidatus Accumulibacter and Flanking Population as a Source of N2O.</title>
        <authorList>
            <person name="Gao H."/>
            <person name="Mao Y."/>
            <person name="Zhao X."/>
            <person name="Liu W.-T."/>
            <person name="Zhang T."/>
            <person name="Wells G."/>
        </authorList>
    </citation>
    <scope>NUCLEOTIDE SEQUENCE [LARGE SCALE GENOMIC DNA]</scope>
    <source>
        <strain evidence="2">CANDO_2_IC</strain>
    </source>
</reference>
<accession>A0A6A7RV94</accession>
<proteinExistence type="predicted"/>
<dbReference type="AlphaFoldDB" id="A0A6A7RV94"/>
<comment type="caution">
    <text evidence="2">The sequence shown here is derived from an EMBL/GenBank/DDBJ whole genome shotgun (WGS) entry which is preliminary data.</text>
</comment>
<organism evidence="2 3">
    <name type="scientific">Candidatus Accumulibacter phosphatis</name>
    <dbReference type="NCBI Taxonomy" id="327160"/>
    <lineage>
        <taxon>Bacteria</taxon>
        <taxon>Pseudomonadati</taxon>
        <taxon>Pseudomonadota</taxon>
        <taxon>Betaproteobacteria</taxon>
        <taxon>Candidatus Accumulibacter</taxon>
    </lineage>
</organism>
<dbReference type="EMBL" id="PDHS01000324">
    <property type="protein sequence ID" value="MQM31487.1"/>
    <property type="molecule type" value="Genomic_DNA"/>
</dbReference>
<evidence type="ECO:0000259" key="1">
    <source>
        <dbReference type="Pfam" id="PF14213"/>
    </source>
</evidence>